<sequence length="217" mass="24008">MHTWKTHLEALLRRLAETHGDAPLREIQRTLASVLEAHSVRFQTPQGSDLPPNTALSSIRDQPIVVSIDIHSQVLGTTLSQAAVAPSDDHAQLTPESRFQPGEAATDSSTTPFHEAFIREFARLEQRHEFMWAGYVVRELLPRMGFPLNETKLILDRLCSEGILAISKVPNPKNPNFPATGVQLNREHPRVRAALEAQPAEPPPNESPSEPTELASS</sequence>
<feature type="region of interest" description="Disordered" evidence="1">
    <location>
        <begin position="169"/>
        <end position="217"/>
    </location>
</feature>
<dbReference type="EMBL" id="MK801296">
    <property type="protein sequence ID" value="QDY92636.1"/>
    <property type="molecule type" value="Genomic_DNA"/>
</dbReference>
<evidence type="ECO:0000256" key="1">
    <source>
        <dbReference type="SAM" id="MobiDB-lite"/>
    </source>
</evidence>
<reference evidence="2" key="1">
    <citation type="submission" date="2019-04" db="EMBL/GenBank/DDBJ databases">
        <title>Deep-cultivation of Planctomycetes uncovers their unique biology.</title>
        <authorList>
            <person name="Wiegand S."/>
            <person name="Meyerdierks A."/>
            <person name="Amann R."/>
            <person name="Jogler C."/>
        </authorList>
    </citation>
    <scope>NUCLEOTIDE SEQUENCE</scope>
</reference>
<gene>
    <name evidence="2" type="ORF">fos2004AM_00005</name>
</gene>
<evidence type="ECO:0000313" key="2">
    <source>
        <dbReference type="EMBL" id="QDY92636.1"/>
    </source>
</evidence>
<protein>
    <submittedName>
        <fullName evidence="2">Uncharacterized protein</fullName>
    </submittedName>
</protein>
<dbReference type="AlphaFoldDB" id="A0A5B8KFD5"/>
<organism evidence="2">
    <name type="scientific">uncultured Planctomycetota bacterium</name>
    <dbReference type="NCBI Taxonomy" id="120965"/>
    <lineage>
        <taxon>Bacteria</taxon>
        <taxon>Pseudomonadati</taxon>
        <taxon>Planctomycetota</taxon>
        <taxon>environmental samples</taxon>
    </lineage>
</organism>
<name>A0A5B8KFD5_9BACT</name>
<proteinExistence type="predicted"/>
<accession>A0A5B8KFD5</accession>